<comment type="caution">
    <text evidence="1">The sequence shown here is derived from an EMBL/GenBank/DDBJ whole genome shotgun (WGS) entry which is preliminary data.</text>
</comment>
<dbReference type="Proteomes" id="UP001501725">
    <property type="component" value="Unassembled WGS sequence"/>
</dbReference>
<gene>
    <name evidence="1" type="ORF">GCM10023184_33110</name>
</gene>
<keyword evidence="2" id="KW-1185">Reference proteome</keyword>
<reference evidence="2" key="1">
    <citation type="journal article" date="2019" name="Int. J. Syst. Evol. Microbiol.">
        <title>The Global Catalogue of Microorganisms (GCM) 10K type strain sequencing project: providing services to taxonomists for standard genome sequencing and annotation.</title>
        <authorList>
            <consortium name="The Broad Institute Genomics Platform"/>
            <consortium name="The Broad Institute Genome Sequencing Center for Infectious Disease"/>
            <person name="Wu L."/>
            <person name="Ma J."/>
        </authorList>
    </citation>
    <scope>NUCLEOTIDE SEQUENCE [LARGE SCALE GENOMIC DNA]</scope>
    <source>
        <strain evidence="2">JCM 17919</strain>
    </source>
</reference>
<evidence type="ECO:0008006" key="3">
    <source>
        <dbReference type="Google" id="ProtNLM"/>
    </source>
</evidence>
<accession>A0ABP8HCQ0</accession>
<evidence type="ECO:0000313" key="1">
    <source>
        <dbReference type="EMBL" id="GAA4337330.1"/>
    </source>
</evidence>
<organism evidence="1 2">
    <name type="scientific">Flaviaesturariibacter amylovorans</name>
    <dbReference type="NCBI Taxonomy" id="1084520"/>
    <lineage>
        <taxon>Bacteria</taxon>
        <taxon>Pseudomonadati</taxon>
        <taxon>Bacteroidota</taxon>
        <taxon>Chitinophagia</taxon>
        <taxon>Chitinophagales</taxon>
        <taxon>Chitinophagaceae</taxon>
        <taxon>Flaviaestuariibacter</taxon>
    </lineage>
</organism>
<dbReference type="PROSITE" id="PS51257">
    <property type="entry name" value="PROKAR_LIPOPROTEIN"/>
    <property type="match status" value="1"/>
</dbReference>
<sequence length="176" mass="19255">MKQLTTMLMGALLLLAACSKKDKQKDDIGCAPAPVSCNMPEVYAANETKRTITQGLWGTLAFQEGNCMPVQDPNNTTCRTCPVQRKLRIYPYTMLQHVLPVNGSFYDGFPNSPVATVVPDAQGFFQVALPDGQYSVLAEEDGRLYAFGWDGQGGVSPVTVSGVTKWNLTFNYKATF</sequence>
<dbReference type="RefSeq" id="WP_345256890.1">
    <property type="nucleotide sequence ID" value="NZ_BAABGY010000009.1"/>
</dbReference>
<protein>
    <recommendedName>
        <fullName evidence="3">Carboxypeptidase regulatory-like domain-containing protein</fullName>
    </recommendedName>
</protein>
<name>A0ABP8HCQ0_9BACT</name>
<evidence type="ECO:0000313" key="2">
    <source>
        <dbReference type="Proteomes" id="UP001501725"/>
    </source>
</evidence>
<dbReference type="EMBL" id="BAABGY010000009">
    <property type="protein sequence ID" value="GAA4337330.1"/>
    <property type="molecule type" value="Genomic_DNA"/>
</dbReference>
<proteinExistence type="predicted"/>